<proteinExistence type="predicted"/>
<accession>A0ABP6CQ38</accession>
<dbReference type="EMBL" id="BAAARJ010000015">
    <property type="protein sequence ID" value="GAA2625770.1"/>
    <property type="molecule type" value="Genomic_DNA"/>
</dbReference>
<dbReference type="Gene3D" id="3.30.43.10">
    <property type="entry name" value="Uridine Diphospho-n-acetylenolpyruvylglucosamine Reductase, domain 2"/>
    <property type="match status" value="1"/>
</dbReference>
<dbReference type="InterPro" id="IPR036318">
    <property type="entry name" value="FAD-bd_PCMH-like_sf"/>
</dbReference>
<evidence type="ECO:0000313" key="2">
    <source>
        <dbReference type="EMBL" id="GAA2625770.1"/>
    </source>
</evidence>
<evidence type="ECO:0008006" key="4">
    <source>
        <dbReference type="Google" id="ProtNLM"/>
    </source>
</evidence>
<keyword evidence="1" id="KW-0560">Oxidoreductase</keyword>
<sequence length="74" mass="7504">MSVQPTNSRAATWRNWAGNVTASPARTVLPSTTEGLAEAVRRAAADGQRVKAAGTGHSFTAAAVTDGCSYAPTG</sequence>
<comment type="caution">
    <text evidence="2">The sequence shown here is derived from an EMBL/GenBank/DDBJ whole genome shotgun (WGS) entry which is preliminary data.</text>
</comment>
<name>A0ABP6CQ38_9ACTN</name>
<dbReference type="SUPFAM" id="SSF56176">
    <property type="entry name" value="FAD-binding/transporter-associated domain-like"/>
    <property type="match status" value="1"/>
</dbReference>
<dbReference type="Proteomes" id="UP001501447">
    <property type="component" value="Unassembled WGS sequence"/>
</dbReference>
<evidence type="ECO:0000313" key="3">
    <source>
        <dbReference type="Proteomes" id="UP001501447"/>
    </source>
</evidence>
<keyword evidence="3" id="KW-1185">Reference proteome</keyword>
<protein>
    <recommendedName>
        <fullName evidence="4">FAD-binding PCMH-type domain-containing protein</fullName>
    </recommendedName>
</protein>
<dbReference type="InterPro" id="IPR016167">
    <property type="entry name" value="FAD-bd_PCMH_sub1"/>
</dbReference>
<gene>
    <name evidence="2" type="ORF">GCM10009863_45630</name>
</gene>
<organism evidence="2 3">
    <name type="scientific">Streptomyces axinellae</name>
    <dbReference type="NCBI Taxonomy" id="552788"/>
    <lineage>
        <taxon>Bacteria</taxon>
        <taxon>Bacillati</taxon>
        <taxon>Actinomycetota</taxon>
        <taxon>Actinomycetes</taxon>
        <taxon>Kitasatosporales</taxon>
        <taxon>Streptomycetaceae</taxon>
        <taxon>Streptomyces</taxon>
    </lineage>
</organism>
<reference evidence="3" key="1">
    <citation type="journal article" date="2019" name="Int. J. Syst. Evol. Microbiol.">
        <title>The Global Catalogue of Microorganisms (GCM) 10K type strain sequencing project: providing services to taxonomists for standard genome sequencing and annotation.</title>
        <authorList>
            <consortium name="The Broad Institute Genomics Platform"/>
            <consortium name="The Broad Institute Genome Sequencing Center for Infectious Disease"/>
            <person name="Wu L."/>
            <person name="Ma J."/>
        </authorList>
    </citation>
    <scope>NUCLEOTIDE SEQUENCE [LARGE SCALE GENOMIC DNA]</scope>
    <source>
        <strain evidence="3">JCM 16373</strain>
    </source>
</reference>
<evidence type="ECO:0000256" key="1">
    <source>
        <dbReference type="ARBA" id="ARBA00023002"/>
    </source>
</evidence>